<sequence length="92" mass="9851">MRPAEPPRPPSIWRRGRHPSKTFCPDVILRLDAGENPGCITAAFPDLATSIPHHPEPSTMMDPGLRGSAPRMAMQDAGAAGSLDQPLETAAR</sequence>
<accession>A0A5C4LI03</accession>
<name>A0A5C4LI03_9HYPH</name>
<gene>
    <name evidence="2" type="ORF">FF100_13335</name>
</gene>
<dbReference type="RefSeq" id="WP_139036145.1">
    <property type="nucleotide sequence ID" value="NZ_VDDA01000004.1"/>
</dbReference>
<organism evidence="2 3">
    <name type="scientific">Methylobacterium terricola</name>
    <dbReference type="NCBI Taxonomy" id="2583531"/>
    <lineage>
        <taxon>Bacteria</taxon>
        <taxon>Pseudomonadati</taxon>
        <taxon>Pseudomonadota</taxon>
        <taxon>Alphaproteobacteria</taxon>
        <taxon>Hyphomicrobiales</taxon>
        <taxon>Methylobacteriaceae</taxon>
        <taxon>Methylobacterium</taxon>
    </lineage>
</organism>
<reference evidence="2 3" key="1">
    <citation type="submission" date="2019-06" db="EMBL/GenBank/DDBJ databases">
        <title>Genome of Methylobacterium sp. 17Sr1-39.</title>
        <authorList>
            <person name="Seo T."/>
        </authorList>
    </citation>
    <scope>NUCLEOTIDE SEQUENCE [LARGE SCALE GENOMIC DNA]</scope>
    <source>
        <strain evidence="2 3">17Sr1-39</strain>
    </source>
</reference>
<dbReference type="EMBL" id="VDDA01000004">
    <property type="protein sequence ID" value="TNC13736.1"/>
    <property type="molecule type" value="Genomic_DNA"/>
</dbReference>
<keyword evidence="3" id="KW-1185">Reference proteome</keyword>
<feature type="region of interest" description="Disordered" evidence="1">
    <location>
        <begin position="1"/>
        <end position="20"/>
    </location>
</feature>
<feature type="compositionally biased region" description="Pro residues" evidence="1">
    <location>
        <begin position="1"/>
        <end position="10"/>
    </location>
</feature>
<evidence type="ECO:0000313" key="3">
    <source>
        <dbReference type="Proteomes" id="UP000305267"/>
    </source>
</evidence>
<evidence type="ECO:0000313" key="2">
    <source>
        <dbReference type="EMBL" id="TNC13736.1"/>
    </source>
</evidence>
<feature type="region of interest" description="Disordered" evidence="1">
    <location>
        <begin position="50"/>
        <end position="92"/>
    </location>
</feature>
<dbReference type="Proteomes" id="UP000305267">
    <property type="component" value="Unassembled WGS sequence"/>
</dbReference>
<dbReference type="AlphaFoldDB" id="A0A5C4LI03"/>
<evidence type="ECO:0000256" key="1">
    <source>
        <dbReference type="SAM" id="MobiDB-lite"/>
    </source>
</evidence>
<protein>
    <submittedName>
        <fullName evidence="2">Uncharacterized protein</fullName>
    </submittedName>
</protein>
<comment type="caution">
    <text evidence="2">The sequence shown here is derived from an EMBL/GenBank/DDBJ whole genome shotgun (WGS) entry which is preliminary data.</text>
</comment>
<proteinExistence type="predicted"/>